<dbReference type="AlphaFoldDB" id="I5AUA9"/>
<dbReference type="EMBL" id="CM001487">
    <property type="protein sequence ID" value="EIM57382.1"/>
    <property type="molecule type" value="Genomic_DNA"/>
</dbReference>
<evidence type="ECO:0000256" key="3">
    <source>
        <dbReference type="SAM" id="SignalP"/>
    </source>
</evidence>
<feature type="chain" id="PRO_5003699438" evidence="3">
    <location>
        <begin position="32"/>
        <end position="511"/>
    </location>
</feature>
<gene>
    <name evidence="4" type="ORF">EubceDRAFT1_1593</name>
</gene>
<keyword evidence="5" id="KW-1185">Reference proteome</keyword>
<dbReference type="PANTHER" id="PTHR30222:SF17">
    <property type="entry name" value="SPERMIDINE_PUTRESCINE-BINDING PERIPLASMIC PROTEIN"/>
    <property type="match status" value="1"/>
</dbReference>
<proteinExistence type="predicted"/>
<dbReference type="HOGENOM" id="CLU_026974_10_0_9"/>
<evidence type="ECO:0000256" key="1">
    <source>
        <dbReference type="ARBA" id="ARBA00022729"/>
    </source>
</evidence>
<dbReference type="Gene3D" id="3.40.190.10">
    <property type="entry name" value="Periplasmic binding protein-like II"/>
    <property type="match status" value="2"/>
</dbReference>
<keyword evidence="1 3" id="KW-0732">Signal</keyword>
<name>I5AUA9_EUBC6</name>
<evidence type="ECO:0000256" key="2">
    <source>
        <dbReference type="SAM" id="Phobius"/>
    </source>
</evidence>
<organism evidence="4 5">
    <name type="scientific">Eubacterium cellulosolvens (strain ATCC 43171 / JCM 9499 / 6)</name>
    <name type="common">Cillobacterium cellulosolvens</name>
    <dbReference type="NCBI Taxonomy" id="633697"/>
    <lineage>
        <taxon>Bacteria</taxon>
        <taxon>Bacillati</taxon>
        <taxon>Bacillota</taxon>
        <taxon>Clostridia</taxon>
        <taxon>Eubacteriales</taxon>
        <taxon>Eubacteriaceae</taxon>
        <taxon>Eubacterium</taxon>
    </lineage>
</organism>
<dbReference type="OrthoDB" id="9769319at2"/>
<feature type="signal peptide" evidence="3">
    <location>
        <begin position="1"/>
        <end position="31"/>
    </location>
</feature>
<dbReference type="PANTHER" id="PTHR30222">
    <property type="entry name" value="SPERMIDINE/PUTRESCINE-BINDING PERIPLASMIC PROTEIN"/>
    <property type="match status" value="1"/>
</dbReference>
<accession>I5AUA9</accession>
<evidence type="ECO:0000313" key="5">
    <source>
        <dbReference type="Proteomes" id="UP000005753"/>
    </source>
</evidence>
<dbReference type="eggNOG" id="COG0687">
    <property type="taxonomic scope" value="Bacteria"/>
</dbReference>
<dbReference type="Pfam" id="PF13416">
    <property type="entry name" value="SBP_bac_8"/>
    <property type="match status" value="1"/>
</dbReference>
<keyword evidence="2" id="KW-0472">Membrane</keyword>
<reference evidence="4 5" key="1">
    <citation type="submission" date="2010-08" db="EMBL/GenBank/DDBJ databases">
        <authorList>
            <consortium name="US DOE Joint Genome Institute (JGI-PGF)"/>
            <person name="Lucas S."/>
            <person name="Copeland A."/>
            <person name="Lapidus A."/>
            <person name="Cheng J.-F."/>
            <person name="Bruce D."/>
            <person name="Goodwin L."/>
            <person name="Pitluck S."/>
            <person name="Land M.L."/>
            <person name="Hauser L."/>
            <person name="Chang Y.-J."/>
            <person name="Anderson I.J."/>
            <person name="Johnson E."/>
            <person name="Mulhopadhyay B."/>
            <person name="Kyrpides N."/>
            <person name="Woyke T.J."/>
        </authorList>
    </citation>
    <scope>NUCLEOTIDE SEQUENCE [LARGE SCALE GENOMIC DNA]</scope>
    <source>
        <strain evidence="4 5">6</strain>
    </source>
</reference>
<sequence>MRQWKKGRILLPAFVALAVGASLCRTSAVYAGTSTGNSPAGTMERKAEKQVTLRICNWEEYIDTGDWDEDEKIELSEGEIFGENSMIDDFENWYYETYGTRVKVEYSTFGTNEDLYNMLTLGDVYDLVCPSEYMIMKLMAEKKLVPLSEDFFDEEIPENYYQRGVSPYIRRIFDTKGLNNETWGKYAAGYMWGVTGLVYNPEQVTEEDASTWKILTNPAYHRRITIKDNVRDSYFVALGALKSEKLTSEEFTKNPDYPELLEKEMNDTTPETVEQVQDYLQTACGNVYSFETDSGKSDMITGKIAANYQWSGDAVYAMDQAEEDGVKLAFAVPKEATNIYFDGWCMLKSGIGNDKEKQKAAEAFINYVSRPDNALRNMYYIGYTSVISGGSDHRIFEYLKNNYEAEPDEEKTVSYDLNYFFSENGDGDYRIDIPEDQINRQLAAQYPGTETIGRSSLMLYFNPEQSKVINRMWVNVRCYNIRKASLPAWILMGFFAAGIVWLAYRRIRSLF</sequence>
<keyword evidence="2" id="KW-0812">Transmembrane</keyword>
<dbReference type="SUPFAM" id="SSF53850">
    <property type="entry name" value="Periplasmic binding protein-like II"/>
    <property type="match status" value="1"/>
</dbReference>
<dbReference type="STRING" id="633697.EubceDRAFT1_1593"/>
<dbReference type="CDD" id="cd13663">
    <property type="entry name" value="PBP2_PotD_PotF_like_2"/>
    <property type="match status" value="1"/>
</dbReference>
<dbReference type="InterPro" id="IPR006059">
    <property type="entry name" value="SBP"/>
</dbReference>
<reference evidence="4 5" key="2">
    <citation type="submission" date="2012-02" db="EMBL/GenBank/DDBJ databases">
        <title>Improved High-Quality Draft sequence of Eubacterium cellulosolvens 6.</title>
        <authorList>
            <consortium name="US DOE Joint Genome Institute"/>
            <person name="Lucas S."/>
            <person name="Han J."/>
            <person name="Lapidus A."/>
            <person name="Cheng J.-F."/>
            <person name="Goodwin L."/>
            <person name="Pitluck S."/>
            <person name="Peters L."/>
            <person name="Mikhailova N."/>
            <person name="Gu W."/>
            <person name="Detter J.C."/>
            <person name="Han C."/>
            <person name="Tapia R."/>
            <person name="Land M."/>
            <person name="Hauser L."/>
            <person name="Kyrpides N."/>
            <person name="Ivanova N."/>
            <person name="Pagani I."/>
            <person name="Johnson E."/>
            <person name="Mukhopadhyay B."/>
            <person name="Anderson I."/>
            <person name="Woyke T."/>
        </authorList>
    </citation>
    <scope>NUCLEOTIDE SEQUENCE [LARGE SCALE GENOMIC DNA]</scope>
    <source>
        <strain evidence="4 5">6</strain>
    </source>
</reference>
<keyword evidence="2" id="KW-1133">Transmembrane helix</keyword>
<dbReference type="Proteomes" id="UP000005753">
    <property type="component" value="Chromosome"/>
</dbReference>
<protein>
    <submittedName>
        <fullName evidence="4">Spermidine/putrescine-binding periplasmic protein</fullName>
    </submittedName>
</protein>
<feature type="transmembrane region" description="Helical" evidence="2">
    <location>
        <begin position="486"/>
        <end position="504"/>
    </location>
</feature>
<evidence type="ECO:0000313" key="4">
    <source>
        <dbReference type="EMBL" id="EIM57382.1"/>
    </source>
</evidence>